<dbReference type="InterPro" id="IPR011904">
    <property type="entry name" value="Ac_CoA_lig"/>
</dbReference>
<evidence type="ECO:0000259" key="9">
    <source>
        <dbReference type="Pfam" id="PF16177"/>
    </source>
</evidence>
<dbReference type="FunCoup" id="A0A6N7F3B9">
    <property type="interactions" value="437"/>
</dbReference>
<feature type="domain" description="Acetyl-coenzyme A synthetase N-terminal" evidence="9">
    <location>
        <begin position="21"/>
        <end position="77"/>
    </location>
</feature>
<reference evidence="10 11" key="1">
    <citation type="submission" date="2019-10" db="EMBL/GenBank/DDBJ databases">
        <title>Cardiobacteriales fam. a chemoheterotrophic member of the order Cardiobacteriales, and proposal of Cardiobacteriales fam. nov.</title>
        <authorList>
            <person name="Wang C."/>
        </authorList>
    </citation>
    <scope>NUCLEOTIDE SEQUENCE [LARGE SCALE GENOMIC DNA]</scope>
    <source>
        <strain evidence="10 11">ML27</strain>
    </source>
</reference>
<dbReference type="PROSITE" id="PS00455">
    <property type="entry name" value="AMP_BINDING"/>
    <property type="match status" value="1"/>
</dbReference>
<organism evidence="10 11">
    <name type="scientific">Ostreibacterium oceani</name>
    <dbReference type="NCBI Taxonomy" id="2654998"/>
    <lineage>
        <taxon>Bacteria</taxon>
        <taxon>Pseudomonadati</taxon>
        <taxon>Pseudomonadota</taxon>
        <taxon>Gammaproteobacteria</taxon>
        <taxon>Cardiobacteriales</taxon>
        <taxon>Ostreibacteriaceae</taxon>
        <taxon>Ostreibacterium</taxon>
    </lineage>
</organism>
<dbReference type="GO" id="GO:0005524">
    <property type="term" value="F:ATP binding"/>
    <property type="evidence" value="ECO:0007669"/>
    <property type="project" value="UniProtKB-KW"/>
</dbReference>
<dbReference type="Gene3D" id="3.40.50.12780">
    <property type="entry name" value="N-terminal domain of ligase-like"/>
    <property type="match status" value="1"/>
</dbReference>
<dbReference type="GO" id="GO:0019427">
    <property type="term" value="P:acetyl-CoA biosynthetic process from acetate"/>
    <property type="evidence" value="ECO:0007669"/>
    <property type="project" value="UniProtKB-UniRule"/>
</dbReference>
<evidence type="ECO:0000256" key="1">
    <source>
        <dbReference type="ARBA" id="ARBA00006432"/>
    </source>
</evidence>
<keyword evidence="2 10" id="KW-0436">Ligase</keyword>
<dbReference type="InParanoid" id="A0A6N7F3B9"/>
<accession>A0A6N7F3B9</accession>
<evidence type="ECO:0000256" key="6">
    <source>
        <dbReference type="NCBIfam" id="TIGR02188"/>
    </source>
</evidence>
<dbReference type="InterPro" id="IPR025110">
    <property type="entry name" value="AMP-bd_C"/>
</dbReference>
<dbReference type="Gene3D" id="3.30.300.30">
    <property type="match status" value="1"/>
</dbReference>
<gene>
    <name evidence="10" type="primary">acs</name>
    <name evidence="10" type="ORF">GCU85_06430</name>
</gene>
<dbReference type="Pfam" id="PF16177">
    <property type="entry name" value="ACAS_N"/>
    <property type="match status" value="1"/>
</dbReference>
<dbReference type="AlphaFoldDB" id="A0A6N7F3B9"/>
<keyword evidence="4" id="KW-0067">ATP-binding</keyword>
<dbReference type="InterPro" id="IPR020845">
    <property type="entry name" value="AMP-binding_CS"/>
</dbReference>
<evidence type="ECO:0000313" key="11">
    <source>
        <dbReference type="Proteomes" id="UP000471298"/>
    </source>
</evidence>
<keyword evidence="5" id="KW-0007">Acetylation</keyword>
<sequence>MSDDKIHFNGSHHLIHDFKHYQTLYQQSIDTPDAFWGEVGQRLDWFSPYTTVANAHFKDNHEIKWYEDGTLNACYNCIDRHLPDKANDTAITWQGDNPDTYQRITYQALYNAVGKFANGLKSLGVKKGDRVIIYLPMIPEAAYAMLACARIGAVHSVVFGGFSAESLASRIKDCQAAYVITADFSTRGGKRIPLKNNVNKALESTSDIVKRVITIYTDGDNDNNGNSGSNSHDYSEDIPANTEREIAYHTLINAQSPDCEPAVMNAEDPLFILYTSGSTGTPKGVLHTTGGYLVYAAYTHEVLFDYRPGELFWCTADVGWITGHTYMIYGPLANGANTLLYEGIPTYPTPARFWQICEQHRVNIFYTAPTAIRSLMTEGEQYATGHNLSSLRILGSVGEPINVEAWQWYHQHIGNKTCPIVDTWWQTETGGHMIAPIPYVWDQVPGKATLPFFGVKPVLLDEKGQEITAPDHEGSLAFKHSWPGQMRTVYGDHQRFIDTYFQTFPGYYFSGDGAIRDADGYIRITGRVDDILNISGHRMGTAELEDAFNLHPKVAETAVVGYPHDIKGQGLYVYATLFKGETPSDELKKELVAWIREKIGPIATPDKLHFTPELPRTRSGKIMRRILRKIAENDIDGIGDVSTLANPAIVETLIKTRIA</sequence>
<comment type="similarity">
    <text evidence="1">Belongs to the ATP-dependent AMP-binding enzyme family.</text>
</comment>
<dbReference type="GO" id="GO:0016208">
    <property type="term" value="F:AMP binding"/>
    <property type="evidence" value="ECO:0007669"/>
    <property type="project" value="InterPro"/>
</dbReference>
<proteinExistence type="inferred from homology"/>
<dbReference type="GO" id="GO:0005829">
    <property type="term" value="C:cytosol"/>
    <property type="evidence" value="ECO:0007669"/>
    <property type="project" value="TreeGrafter"/>
</dbReference>
<dbReference type="CDD" id="cd05966">
    <property type="entry name" value="ACS"/>
    <property type="match status" value="1"/>
</dbReference>
<dbReference type="RefSeq" id="WP_152810365.1">
    <property type="nucleotide sequence ID" value="NZ_WHNW01000006.1"/>
</dbReference>
<dbReference type="EC" id="6.2.1.1" evidence="6"/>
<dbReference type="FunFam" id="3.30.300.30:FF:000004">
    <property type="entry name" value="Acetyl-coenzyme A synthetase"/>
    <property type="match status" value="1"/>
</dbReference>
<keyword evidence="3" id="KW-0547">Nucleotide-binding</keyword>
<keyword evidence="11" id="KW-1185">Reference proteome</keyword>
<dbReference type="SUPFAM" id="SSF56801">
    <property type="entry name" value="Acetyl-CoA synthetase-like"/>
    <property type="match status" value="1"/>
</dbReference>
<dbReference type="Pfam" id="PF00501">
    <property type="entry name" value="AMP-binding"/>
    <property type="match status" value="1"/>
</dbReference>
<evidence type="ECO:0000256" key="2">
    <source>
        <dbReference type="ARBA" id="ARBA00022598"/>
    </source>
</evidence>
<evidence type="ECO:0000256" key="3">
    <source>
        <dbReference type="ARBA" id="ARBA00022741"/>
    </source>
</evidence>
<evidence type="ECO:0000259" key="8">
    <source>
        <dbReference type="Pfam" id="PF13193"/>
    </source>
</evidence>
<dbReference type="PANTHER" id="PTHR24095:SF14">
    <property type="entry name" value="ACETYL-COENZYME A SYNTHETASE 1"/>
    <property type="match status" value="1"/>
</dbReference>
<dbReference type="NCBIfam" id="TIGR02188">
    <property type="entry name" value="Ac_CoA_lig_AcsA"/>
    <property type="match status" value="1"/>
</dbReference>
<dbReference type="FunFam" id="3.40.50.12780:FF:000001">
    <property type="entry name" value="Acetyl-coenzyme A synthetase"/>
    <property type="match status" value="1"/>
</dbReference>
<dbReference type="InterPro" id="IPR045851">
    <property type="entry name" value="AMP-bd_C_sf"/>
</dbReference>
<feature type="domain" description="AMP-dependent synthetase/ligase" evidence="7">
    <location>
        <begin position="84"/>
        <end position="481"/>
    </location>
</feature>
<protein>
    <recommendedName>
        <fullName evidence="6">Acetate--CoA ligase</fullName>
        <ecNumber evidence="6">6.2.1.1</ecNumber>
    </recommendedName>
</protein>
<dbReference type="InterPro" id="IPR042099">
    <property type="entry name" value="ANL_N_sf"/>
</dbReference>
<evidence type="ECO:0000313" key="10">
    <source>
        <dbReference type="EMBL" id="MPV86366.1"/>
    </source>
</evidence>
<dbReference type="InterPro" id="IPR000873">
    <property type="entry name" value="AMP-dep_synth/lig_dom"/>
</dbReference>
<dbReference type="Pfam" id="PF13193">
    <property type="entry name" value="AMP-binding_C"/>
    <property type="match status" value="1"/>
</dbReference>
<dbReference type="PANTHER" id="PTHR24095">
    <property type="entry name" value="ACETYL-COENZYME A SYNTHETASE"/>
    <property type="match status" value="1"/>
</dbReference>
<dbReference type="InterPro" id="IPR032387">
    <property type="entry name" value="ACAS_N"/>
</dbReference>
<dbReference type="GO" id="GO:0003987">
    <property type="term" value="F:acetate-CoA ligase activity"/>
    <property type="evidence" value="ECO:0007669"/>
    <property type="project" value="UniProtKB-UniRule"/>
</dbReference>
<comment type="caution">
    <text evidence="10">The sequence shown here is derived from an EMBL/GenBank/DDBJ whole genome shotgun (WGS) entry which is preliminary data.</text>
</comment>
<feature type="domain" description="AMP-binding enzyme C-terminal" evidence="8">
    <location>
        <begin position="543"/>
        <end position="621"/>
    </location>
</feature>
<name>A0A6N7F3B9_9GAMM</name>
<evidence type="ECO:0000259" key="7">
    <source>
        <dbReference type="Pfam" id="PF00501"/>
    </source>
</evidence>
<evidence type="ECO:0000256" key="5">
    <source>
        <dbReference type="ARBA" id="ARBA00022990"/>
    </source>
</evidence>
<dbReference type="NCBIfam" id="NF001208">
    <property type="entry name" value="PRK00174.1"/>
    <property type="match status" value="1"/>
</dbReference>
<evidence type="ECO:0000256" key="4">
    <source>
        <dbReference type="ARBA" id="ARBA00022840"/>
    </source>
</evidence>
<dbReference type="Proteomes" id="UP000471298">
    <property type="component" value="Unassembled WGS sequence"/>
</dbReference>
<dbReference type="EMBL" id="WHNW01000006">
    <property type="protein sequence ID" value="MPV86366.1"/>
    <property type="molecule type" value="Genomic_DNA"/>
</dbReference>